<feature type="coiled-coil region" evidence="1">
    <location>
        <begin position="13"/>
        <end position="40"/>
    </location>
</feature>
<dbReference type="AlphaFoldDB" id="A0A8S9IXH2"/>
<name>A0A8S9IXH2_BRACR</name>
<protein>
    <submittedName>
        <fullName evidence="2">Uncharacterized protein</fullName>
    </submittedName>
</protein>
<proteinExistence type="predicted"/>
<evidence type="ECO:0000256" key="1">
    <source>
        <dbReference type="SAM" id="Coils"/>
    </source>
</evidence>
<dbReference type="EMBL" id="QGKY02001015">
    <property type="protein sequence ID" value="KAF2574549.1"/>
    <property type="molecule type" value="Genomic_DNA"/>
</dbReference>
<accession>A0A8S9IXH2</accession>
<organism evidence="2">
    <name type="scientific">Brassica cretica</name>
    <name type="common">Mustard</name>
    <dbReference type="NCBI Taxonomy" id="69181"/>
    <lineage>
        <taxon>Eukaryota</taxon>
        <taxon>Viridiplantae</taxon>
        <taxon>Streptophyta</taxon>
        <taxon>Embryophyta</taxon>
        <taxon>Tracheophyta</taxon>
        <taxon>Spermatophyta</taxon>
        <taxon>Magnoliopsida</taxon>
        <taxon>eudicotyledons</taxon>
        <taxon>Gunneridae</taxon>
        <taxon>Pentapetalae</taxon>
        <taxon>rosids</taxon>
        <taxon>malvids</taxon>
        <taxon>Brassicales</taxon>
        <taxon>Brassicaceae</taxon>
        <taxon>Brassiceae</taxon>
        <taxon>Brassica</taxon>
    </lineage>
</organism>
<sequence length="114" mass="13321">MLDGVNYPLRDNIDSLTTHMNALKQEMDTIQRQLDLYAEQSPSIDTHSPIDQQRPCIIARQADIYQELKDISESTHARLGMQQRTIGNIQHRMNASEVARERIKNQWMTEEMRP</sequence>
<reference evidence="2" key="1">
    <citation type="submission" date="2019-12" db="EMBL/GenBank/DDBJ databases">
        <title>Genome sequencing and annotation of Brassica cretica.</title>
        <authorList>
            <person name="Studholme D.J."/>
            <person name="Sarris P.F."/>
        </authorList>
    </citation>
    <scope>NUCLEOTIDE SEQUENCE</scope>
    <source>
        <strain evidence="2">PFS-102/07</strain>
        <tissue evidence="2">Leaf</tissue>
    </source>
</reference>
<evidence type="ECO:0000313" key="2">
    <source>
        <dbReference type="EMBL" id="KAF2574549.1"/>
    </source>
</evidence>
<keyword evidence="1" id="KW-0175">Coiled coil</keyword>
<gene>
    <name evidence="2" type="ORF">F2Q70_00003570</name>
</gene>
<comment type="caution">
    <text evidence="2">The sequence shown here is derived from an EMBL/GenBank/DDBJ whole genome shotgun (WGS) entry which is preliminary data.</text>
</comment>